<dbReference type="EMBL" id="AYXG01000103">
    <property type="protein sequence ID" value="EWC61683.1"/>
    <property type="molecule type" value="Genomic_DNA"/>
</dbReference>
<organism evidence="2 3">
    <name type="scientific">Actinokineospora spheciospongiae</name>
    <dbReference type="NCBI Taxonomy" id="909613"/>
    <lineage>
        <taxon>Bacteria</taxon>
        <taxon>Bacillati</taxon>
        <taxon>Actinomycetota</taxon>
        <taxon>Actinomycetes</taxon>
        <taxon>Pseudonocardiales</taxon>
        <taxon>Pseudonocardiaceae</taxon>
        <taxon>Actinokineospora</taxon>
    </lineage>
</organism>
<keyword evidence="1" id="KW-1133">Transmembrane helix</keyword>
<evidence type="ECO:0008006" key="4">
    <source>
        <dbReference type="Google" id="ProtNLM"/>
    </source>
</evidence>
<dbReference type="RefSeq" id="WP_035282967.1">
    <property type="nucleotide sequence ID" value="NZ_AYXG01000103.1"/>
</dbReference>
<dbReference type="PATRIC" id="fig|909613.9.peg.3043"/>
<keyword evidence="1" id="KW-0472">Membrane</keyword>
<feature type="transmembrane region" description="Helical" evidence="1">
    <location>
        <begin position="12"/>
        <end position="34"/>
    </location>
</feature>
<reference evidence="2 3" key="1">
    <citation type="journal article" date="2014" name="Genome Announc.">
        <title>Draft Genome Sequence of the Antitrypanosomally Active Sponge-Associated Bacterium Actinokineospora sp. Strain EG49.</title>
        <authorList>
            <person name="Harjes J."/>
            <person name="Ryu T."/>
            <person name="Abdelmohsen U.R."/>
            <person name="Moitinho-Silva L."/>
            <person name="Horn H."/>
            <person name="Ravasi T."/>
            <person name="Hentschel U."/>
        </authorList>
    </citation>
    <scope>NUCLEOTIDE SEQUENCE [LARGE SCALE GENOMIC DNA]</scope>
    <source>
        <strain evidence="2 3">EG49</strain>
    </source>
</reference>
<keyword evidence="3" id="KW-1185">Reference proteome</keyword>
<evidence type="ECO:0000313" key="3">
    <source>
        <dbReference type="Proteomes" id="UP000019277"/>
    </source>
</evidence>
<feature type="transmembrane region" description="Helical" evidence="1">
    <location>
        <begin position="178"/>
        <end position="195"/>
    </location>
</feature>
<feature type="transmembrane region" description="Helical" evidence="1">
    <location>
        <begin position="154"/>
        <end position="172"/>
    </location>
</feature>
<dbReference type="OrthoDB" id="3620552at2"/>
<dbReference type="InterPro" id="IPR026467">
    <property type="entry name" value="Ser/Gly_Cys_C_dom"/>
</dbReference>
<proteinExistence type="predicted"/>
<dbReference type="eggNOG" id="ENOG50333NE">
    <property type="taxonomic scope" value="Bacteria"/>
</dbReference>
<evidence type="ECO:0000256" key="1">
    <source>
        <dbReference type="SAM" id="Phobius"/>
    </source>
</evidence>
<evidence type="ECO:0000313" key="2">
    <source>
        <dbReference type="EMBL" id="EWC61683.1"/>
    </source>
</evidence>
<protein>
    <recommendedName>
        <fullName evidence="4">TIGR04222 domain-containing membrane protein</fullName>
    </recommendedName>
</protein>
<accession>W7IMS0</accession>
<comment type="caution">
    <text evidence="2">The sequence shown here is derived from an EMBL/GenBank/DDBJ whole genome shotgun (WGS) entry which is preliminary data.</text>
</comment>
<dbReference type="AlphaFoldDB" id="W7IMS0"/>
<dbReference type="STRING" id="909613.UO65_3041"/>
<dbReference type="NCBIfam" id="TIGR04222">
    <property type="entry name" value="near_uncomplex"/>
    <property type="match status" value="1"/>
</dbReference>
<gene>
    <name evidence="2" type="ORF">UO65_3041</name>
</gene>
<sequence length="315" mass="31145">MGETWGITGPDFLRGYAVAFAVAVLCWVAVRLIARSGPRSTSADASPHSLLTLDELAYLAGGPRRVAETALARLLDGGLVRPSRSGQVQVVAGATSANRVDRALLSDAGGFRHRTVRVLIDKVGRSGAVDDVRAALTGKGLLVDQGPRYRVGSVLALGLLFAVGVARLVAGAAGGRPFGWLLLFLAVTLLTWVVLARRPLPTTTHAGQRVLAEAGAVRVGEDSGAALLGGVAGLVAFGGLAAFPDAEVSSVLELKLVAAQSYGGVAGAAGSNSTWSYSDAGSTTGFGSGGGSGCASSGGSGGCGGGGCGGGGCGG</sequence>
<name>W7IMS0_9PSEU</name>
<keyword evidence="1" id="KW-0812">Transmembrane</keyword>
<dbReference type="Proteomes" id="UP000019277">
    <property type="component" value="Unassembled WGS sequence"/>
</dbReference>